<evidence type="ECO:0000313" key="1">
    <source>
        <dbReference type="EMBL" id="MBJ7633221.1"/>
    </source>
</evidence>
<reference evidence="2 3" key="2">
    <citation type="journal article" date="2021" name="Int. J. Food Microbiol.">
        <title>Safety demonstration of a microbial species for use in the food chain: Weissella confusa.</title>
        <authorList>
            <person name="Bourdichon F."/>
            <person name="Patrone V."/>
            <person name="Fontana A."/>
            <person name="Milani G."/>
            <person name="Morelli L."/>
        </authorList>
    </citation>
    <scope>NUCLEOTIDE SEQUENCE [LARGE SCALE GENOMIC DNA]</scope>
    <source>
        <strain evidence="1">CCUG 30943</strain>
        <strain evidence="2 3">CCUG 43002</strain>
    </source>
</reference>
<proteinExistence type="predicted"/>
<reference evidence="2" key="1">
    <citation type="submission" date="2020-02" db="EMBL/GenBank/DDBJ databases">
        <authorList>
            <person name="Fontana A."/>
            <person name="Patrone V."/>
            <person name="Morelli L."/>
        </authorList>
    </citation>
    <scope>NUCLEOTIDE SEQUENCE</scope>
    <source>
        <strain evidence="1">CCUG 30943</strain>
        <strain evidence="2">CCUG 43002</strain>
    </source>
</reference>
<accession>A0A1T4J358</accession>
<dbReference type="GeneID" id="57979573"/>
<sequence length="134" mass="15711">MFDYKAYFKERTMRDYTVAMVLRMMADNGYMGQHAVDVLSETNAEITSEPFPGEAGLRQLYVHIDGQQFVVRFKVNLETGDTTVRDAWRNDEQTHVDELNFIDYWYPTYFPEGQVADRVKDWYAVADAKLQFKA</sequence>
<dbReference type="EMBL" id="JAAOCP010000011">
    <property type="protein sequence ID" value="MBJ7639492.1"/>
    <property type="molecule type" value="Genomic_DNA"/>
</dbReference>
<evidence type="ECO:0000313" key="2">
    <source>
        <dbReference type="EMBL" id="MBJ7639492.1"/>
    </source>
</evidence>
<dbReference type="AlphaFoldDB" id="A0A1T4J358"/>
<name>A0A1T4J358_WEICO</name>
<dbReference type="Proteomes" id="UP000808038">
    <property type="component" value="Unassembled WGS sequence"/>
</dbReference>
<gene>
    <name evidence="2" type="ORF">HAU20_08870</name>
    <name evidence="1" type="ORF">HAU43_09030</name>
</gene>
<keyword evidence="3" id="KW-1185">Reference proteome</keyword>
<dbReference type="EMBL" id="JAAOCX010000012">
    <property type="protein sequence ID" value="MBJ7633221.1"/>
    <property type="molecule type" value="Genomic_DNA"/>
</dbReference>
<comment type="caution">
    <text evidence="2">The sequence shown here is derived from an EMBL/GenBank/DDBJ whole genome shotgun (WGS) entry which is preliminary data.</text>
</comment>
<dbReference type="RefSeq" id="WP_003609667.1">
    <property type="nucleotide sequence ID" value="NZ_ALXH01000144.1"/>
</dbReference>
<protein>
    <submittedName>
        <fullName evidence="2">Uncharacterized protein</fullName>
    </submittedName>
</protein>
<dbReference type="Proteomes" id="UP000728106">
    <property type="component" value="Unassembled WGS sequence"/>
</dbReference>
<organism evidence="2 3">
    <name type="scientific">Weissella confusa</name>
    <name type="common">Lactobacillus confusus</name>
    <dbReference type="NCBI Taxonomy" id="1583"/>
    <lineage>
        <taxon>Bacteria</taxon>
        <taxon>Bacillati</taxon>
        <taxon>Bacillota</taxon>
        <taxon>Bacilli</taxon>
        <taxon>Lactobacillales</taxon>
        <taxon>Lactobacillaceae</taxon>
        <taxon>Weissella</taxon>
    </lineage>
</organism>
<evidence type="ECO:0000313" key="3">
    <source>
        <dbReference type="Proteomes" id="UP000728106"/>
    </source>
</evidence>